<protein>
    <submittedName>
        <fullName evidence="3">Uncharacterized protein</fullName>
    </submittedName>
</protein>
<feature type="non-terminal residue" evidence="3">
    <location>
        <position position="1"/>
    </location>
</feature>
<feature type="region of interest" description="Disordered" evidence="1">
    <location>
        <begin position="55"/>
        <end position="87"/>
    </location>
</feature>
<keyword evidence="2" id="KW-1133">Transmembrane helix</keyword>
<dbReference type="EMBL" id="JAMKFB020000012">
    <property type="protein sequence ID" value="KAL0180032.1"/>
    <property type="molecule type" value="Genomic_DNA"/>
</dbReference>
<accession>A0ABD0Q195</accession>
<keyword evidence="2" id="KW-0812">Transmembrane</keyword>
<evidence type="ECO:0000313" key="4">
    <source>
        <dbReference type="Proteomes" id="UP001529510"/>
    </source>
</evidence>
<keyword evidence="4" id="KW-1185">Reference proteome</keyword>
<reference evidence="3 4" key="1">
    <citation type="submission" date="2024-05" db="EMBL/GenBank/DDBJ databases">
        <title>Genome sequencing and assembly of Indian major carp, Cirrhinus mrigala (Hamilton, 1822).</title>
        <authorList>
            <person name="Mohindra V."/>
            <person name="Chowdhury L.M."/>
            <person name="Lal K."/>
            <person name="Jena J.K."/>
        </authorList>
    </citation>
    <scope>NUCLEOTIDE SEQUENCE [LARGE SCALE GENOMIC DNA]</scope>
    <source>
        <strain evidence="3">CM1030</strain>
        <tissue evidence="3">Blood</tissue>
    </source>
</reference>
<gene>
    <name evidence="3" type="ORF">M9458_025474</name>
</gene>
<proteinExistence type="predicted"/>
<evidence type="ECO:0000313" key="3">
    <source>
        <dbReference type="EMBL" id="KAL0180032.1"/>
    </source>
</evidence>
<dbReference type="Proteomes" id="UP001529510">
    <property type="component" value="Unassembled WGS sequence"/>
</dbReference>
<feature type="transmembrane region" description="Helical" evidence="2">
    <location>
        <begin position="20"/>
        <end position="40"/>
    </location>
</feature>
<evidence type="ECO:0000256" key="1">
    <source>
        <dbReference type="SAM" id="MobiDB-lite"/>
    </source>
</evidence>
<name>A0ABD0Q195_CIRMR</name>
<feature type="non-terminal residue" evidence="3">
    <location>
        <position position="87"/>
    </location>
</feature>
<dbReference type="AlphaFoldDB" id="A0ABD0Q195"/>
<keyword evidence="2" id="KW-0472">Membrane</keyword>
<evidence type="ECO:0000256" key="2">
    <source>
        <dbReference type="SAM" id="Phobius"/>
    </source>
</evidence>
<feature type="compositionally biased region" description="Low complexity" evidence="1">
    <location>
        <begin position="56"/>
        <end position="76"/>
    </location>
</feature>
<organism evidence="3 4">
    <name type="scientific">Cirrhinus mrigala</name>
    <name type="common">Mrigala</name>
    <dbReference type="NCBI Taxonomy" id="683832"/>
    <lineage>
        <taxon>Eukaryota</taxon>
        <taxon>Metazoa</taxon>
        <taxon>Chordata</taxon>
        <taxon>Craniata</taxon>
        <taxon>Vertebrata</taxon>
        <taxon>Euteleostomi</taxon>
        <taxon>Actinopterygii</taxon>
        <taxon>Neopterygii</taxon>
        <taxon>Teleostei</taxon>
        <taxon>Ostariophysi</taxon>
        <taxon>Cypriniformes</taxon>
        <taxon>Cyprinidae</taxon>
        <taxon>Labeoninae</taxon>
        <taxon>Labeonini</taxon>
        <taxon>Cirrhinus</taxon>
    </lineage>
</organism>
<comment type="caution">
    <text evidence="3">The sequence shown here is derived from an EMBL/GenBank/DDBJ whole genome shotgun (WGS) entry which is preliminary data.</text>
</comment>
<sequence length="87" mass="8601">KSSAHLGNTSSIQGIPDLTMLHIAMFSTACLILVACIKAASAGSVVLNSNAIKVGSGAASPSHPVSPSPAESPADSGNLNFAVDTPQ</sequence>